<dbReference type="EMBL" id="CP001280">
    <property type="protein sequence ID" value="ACK51041.1"/>
    <property type="molecule type" value="Genomic_DNA"/>
</dbReference>
<dbReference type="KEGG" id="msl:Msil_2102"/>
<organism evidence="2 3">
    <name type="scientific">Methylocella silvestris (strain DSM 15510 / CIP 108128 / LMG 27833 / NCIMB 13906 / BL2)</name>
    <dbReference type="NCBI Taxonomy" id="395965"/>
    <lineage>
        <taxon>Bacteria</taxon>
        <taxon>Pseudomonadati</taxon>
        <taxon>Pseudomonadota</taxon>
        <taxon>Alphaproteobacteria</taxon>
        <taxon>Hyphomicrobiales</taxon>
        <taxon>Beijerinckiaceae</taxon>
        <taxon>Methylocella</taxon>
    </lineage>
</organism>
<evidence type="ECO:0008006" key="4">
    <source>
        <dbReference type="Google" id="ProtNLM"/>
    </source>
</evidence>
<evidence type="ECO:0000313" key="3">
    <source>
        <dbReference type="Proteomes" id="UP000002257"/>
    </source>
</evidence>
<accession>B8ERI9</accession>
<dbReference type="Proteomes" id="UP000002257">
    <property type="component" value="Chromosome"/>
</dbReference>
<evidence type="ECO:0000256" key="1">
    <source>
        <dbReference type="SAM" id="SignalP"/>
    </source>
</evidence>
<feature type="signal peptide" evidence="1">
    <location>
        <begin position="1"/>
        <end position="28"/>
    </location>
</feature>
<dbReference type="RefSeq" id="WP_012591111.1">
    <property type="nucleotide sequence ID" value="NC_011666.1"/>
</dbReference>
<dbReference type="HOGENOM" id="CLU_2046972_0_0_5"/>
<sequence>MMARRRRWPIYFAIAAGYLFAAQTIAFAALAAAQAPQGGGPDAILCQNGRAPGEPQRHSDAAHCLVACAAFDAAAAPAPEFVLLPARRSSVIALPAATCAHCRAASARRTPHNPRAPPAA</sequence>
<keyword evidence="1" id="KW-0732">Signal</keyword>
<evidence type="ECO:0000313" key="2">
    <source>
        <dbReference type="EMBL" id="ACK51041.1"/>
    </source>
</evidence>
<dbReference type="STRING" id="395965.Msil_2102"/>
<dbReference type="AlphaFoldDB" id="B8ERI9"/>
<gene>
    <name evidence="2" type="ordered locus">Msil_2102</name>
</gene>
<reference evidence="2 3" key="1">
    <citation type="journal article" date="2010" name="J. Bacteriol.">
        <title>Complete genome sequence of the aerobic facultative methanotroph Methylocella silvestris BL2.</title>
        <authorList>
            <person name="Chen Y."/>
            <person name="Crombie A."/>
            <person name="Rahman M.T."/>
            <person name="Dedysh S.N."/>
            <person name="Liesack W."/>
            <person name="Stott M.B."/>
            <person name="Alam M."/>
            <person name="Theisen A.R."/>
            <person name="Murrell J.C."/>
            <person name="Dunfield P.F."/>
        </authorList>
    </citation>
    <scope>NUCLEOTIDE SEQUENCE [LARGE SCALE GENOMIC DNA]</scope>
    <source>
        <strain evidence="3">DSM 15510 / CIP 108128 / LMG 27833 / NCIMB 13906 / BL2</strain>
    </source>
</reference>
<feature type="chain" id="PRO_5002871621" description="DUF2946 domain-containing protein" evidence="1">
    <location>
        <begin position="29"/>
        <end position="120"/>
    </location>
</feature>
<keyword evidence="3" id="KW-1185">Reference proteome</keyword>
<proteinExistence type="predicted"/>
<name>B8ERI9_METSB</name>
<protein>
    <recommendedName>
        <fullName evidence="4">DUF2946 domain-containing protein</fullName>
    </recommendedName>
</protein>